<feature type="domain" description="Calponin-homology (CH)" evidence="6">
    <location>
        <begin position="37"/>
        <end position="163"/>
    </location>
</feature>
<dbReference type="PROSITE" id="PS51460">
    <property type="entry name" value="GAR"/>
    <property type="match status" value="1"/>
</dbReference>
<dbReference type="OrthoDB" id="206130at2759"/>
<dbReference type="GO" id="GO:0008093">
    <property type="term" value="F:cytoskeletal anchor activity"/>
    <property type="evidence" value="ECO:0007669"/>
    <property type="project" value="TreeGrafter"/>
</dbReference>
<keyword evidence="2" id="KW-0963">Cytoplasm</keyword>
<dbReference type="InterPro" id="IPR001715">
    <property type="entry name" value="CH_dom"/>
</dbReference>
<evidence type="ECO:0000313" key="9">
    <source>
        <dbReference type="EMBL" id="CAF0982044.1"/>
    </source>
</evidence>
<dbReference type="Proteomes" id="UP000681722">
    <property type="component" value="Unassembled WGS sequence"/>
</dbReference>
<dbReference type="GO" id="GO:0001578">
    <property type="term" value="P:microtubule bundle formation"/>
    <property type="evidence" value="ECO:0007669"/>
    <property type="project" value="TreeGrafter"/>
</dbReference>
<feature type="region of interest" description="Disordered" evidence="5">
    <location>
        <begin position="269"/>
        <end position="288"/>
    </location>
</feature>
<evidence type="ECO:0000313" key="10">
    <source>
        <dbReference type="EMBL" id="CAF3747863.1"/>
    </source>
</evidence>
<dbReference type="AlphaFoldDB" id="A0A814FMA0"/>
<dbReference type="EMBL" id="CAJNOQ010002846">
    <property type="protein sequence ID" value="CAF0982044.1"/>
    <property type="molecule type" value="Genomic_DNA"/>
</dbReference>
<keyword evidence="12" id="KW-1185">Reference proteome</keyword>
<feature type="compositionally biased region" description="Polar residues" evidence="5">
    <location>
        <begin position="334"/>
        <end position="346"/>
    </location>
</feature>
<dbReference type="SUPFAM" id="SSF47576">
    <property type="entry name" value="Calponin-homology domain, CH-domain"/>
    <property type="match status" value="1"/>
</dbReference>
<dbReference type="GO" id="GO:0005884">
    <property type="term" value="C:actin filament"/>
    <property type="evidence" value="ECO:0007669"/>
    <property type="project" value="TreeGrafter"/>
</dbReference>
<sequence length="1199" mass="136755">MVLKTDNNPTNLVVDPNSKFLEMKSVQPYNSTDEYLYAMKEDLAEWISSMYNESITANNFIECLENGVLLCKHANNVNEAARNALKLKLVDRYSTIITNENCIYRENSRAQTFNARDNVSNFIKWCRKVGVREVLMFESDDLILRKNEKNFLFCLLEIARYGAKFGVSVPNIIKLEEEIEKEIQRDKQEEIMSFTELQRLQRSMKKHSSGSIKTSHKYNKLLNFVRNEYQNDSNTTNETSPPSPTLTTQISPTDDIYSIKTTLIASDNIDSNGIQTNSSSLPSATLPKSNNYNTFSLTHSNGASWLRSKIPKFSKRRRSSEESNGSSSNTITSVGTDTTIVQSRTLGESYDTGTSNTTEITTPTSQLHKTIGEGKYRIGQSGTIVFIRILRYHVMVRVGGGWDTLENYLNKHDPCRCIGHRRIESQCEHSETPIMAVPTTMKLNATKTSGGHTVALRTEEFPLRPTNASSDLRDAELVITRDADGRHRIGQIVYKFEDDLVESKNDHSEKCQHSHTHQYTPTKEITPTKIKGLSARGTGIESALNYNKQTTTSESTISPLKPVQNEETVIPRPTENQRETNEIPQSKTVSNNVKSSNGRTSDINSVDNNKTKFSDKNRRDSSVKKAIPNNKSFVRNPSPPTNTVTKVPKPIIKEKDHYSRRRTEPINNVPPLIKKDNRYSEQKQMETIENTDRTGKRSIKLYSKKANTTQCVTEHPKISITDYDTGSTQYINDTDVIIEMTRPRLPHYFQSDESYQRIIKYYGDEGGNRSGNIPLDDNSCHLDKPVEDTNCRASYSPPSSPESKKLTFDKFNKNGITQDKCDVLNAFDPVEKQQQVLKQQRITESIIYNIDGFTQAQQNDFDLNDIEDAMIEIKQKQKTDLHDDNNNMDEDSLESCEGVIDDKVNNEESKTLTELFVEQKQKHVQSQKRTSIPKTNANKPFHTTLTYSRSSTMPDVVAAVEEEKNSKRRGRQSFTTNIRNKKRSDSVHSNASLRTTATPTITNKSPRLSLSEQRRRCQSTEILSSETKNNNMKHRSNHLAYDRDSGFDEQDFRRERLRSEDDSSSLISGGSTFRLSYGDAKYRENKAYELRLKALDFTKLLNEQTVHEPRLQSLHNKRNYNYAETKGSEVIYGTTPRIRLNGKYHKNGDNYLTMKMLQKHNDNIDQPPANEFFINRNKFYSADDTDGDVFLQDTTSSAK</sequence>
<feature type="compositionally biased region" description="Low complexity" evidence="5">
    <location>
        <begin position="233"/>
        <end position="252"/>
    </location>
</feature>
<reference evidence="9" key="1">
    <citation type="submission" date="2021-02" db="EMBL/GenBank/DDBJ databases">
        <authorList>
            <person name="Nowell W R."/>
        </authorList>
    </citation>
    <scope>NUCLEOTIDE SEQUENCE</scope>
</reference>
<dbReference type="Pfam" id="PF02187">
    <property type="entry name" value="GAS2"/>
    <property type="match status" value="1"/>
</dbReference>
<dbReference type="GO" id="GO:0051015">
    <property type="term" value="F:actin filament binding"/>
    <property type="evidence" value="ECO:0007669"/>
    <property type="project" value="TreeGrafter"/>
</dbReference>
<dbReference type="Gene3D" id="1.10.418.10">
    <property type="entry name" value="Calponin-like domain"/>
    <property type="match status" value="1"/>
</dbReference>
<feature type="compositionally biased region" description="Polar residues" evidence="5">
    <location>
        <begin position="544"/>
        <end position="558"/>
    </location>
</feature>
<feature type="compositionally biased region" description="Polar residues" evidence="5">
    <location>
        <begin position="987"/>
        <end position="1011"/>
    </location>
</feature>
<evidence type="ECO:0000313" key="8">
    <source>
        <dbReference type="EMBL" id="CAF0977157.1"/>
    </source>
</evidence>
<dbReference type="InterPro" id="IPR003108">
    <property type="entry name" value="GAR_dom"/>
</dbReference>
<feature type="region of interest" description="Disordered" evidence="5">
    <location>
        <begin position="314"/>
        <end position="366"/>
    </location>
</feature>
<evidence type="ECO:0000313" key="11">
    <source>
        <dbReference type="EMBL" id="CAF3754554.1"/>
    </source>
</evidence>
<organism evidence="9 12">
    <name type="scientific">Didymodactylos carnosus</name>
    <dbReference type="NCBI Taxonomy" id="1234261"/>
    <lineage>
        <taxon>Eukaryota</taxon>
        <taxon>Metazoa</taxon>
        <taxon>Spiralia</taxon>
        <taxon>Gnathifera</taxon>
        <taxon>Rotifera</taxon>
        <taxon>Eurotatoria</taxon>
        <taxon>Bdelloidea</taxon>
        <taxon>Philodinida</taxon>
        <taxon>Philodinidae</taxon>
        <taxon>Didymodactylos</taxon>
    </lineage>
</organism>
<evidence type="ECO:0000256" key="2">
    <source>
        <dbReference type="ARBA" id="ARBA00022490"/>
    </source>
</evidence>
<dbReference type="CDD" id="cd21268">
    <property type="entry name" value="CH_GAS2L1_2"/>
    <property type="match status" value="1"/>
</dbReference>
<evidence type="ECO:0000256" key="3">
    <source>
        <dbReference type="ARBA" id="ARBA00023212"/>
    </source>
</evidence>
<comment type="similarity">
    <text evidence="4">Belongs to the GAS2 family.</text>
</comment>
<comment type="subcellular location">
    <subcellularLocation>
        <location evidence="1">Cytoplasm</location>
        <location evidence="1">Cytoskeleton</location>
    </subcellularLocation>
</comment>
<dbReference type="GO" id="GO:0051764">
    <property type="term" value="P:actin crosslink formation"/>
    <property type="evidence" value="ECO:0007669"/>
    <property type="project" value="TreeGrafter"/>
</dbReference>
<dbReference type="SUPFAM" id="SSF143575">
    <property type="entry name" value="GAS2 domain-like"/>
    <property type="match status" value="1"/>
</dbReference>
<accession>A0A814FMA0</accession>
<feature type="compositionally biased region" description="Low complexity" evidence="5">
    <location>
        <begin position="352"/>
        <end position="364"/>
    </location>
</feature>
<feature type="region of interest" description="Disordered" evidence="5">
    <location>
        <begin position="231"/>
        <end position="252"/>
    </location>
</feature>
<dbReference type="Pfam" id="PF00307">
    <property type="entry name" value="CH"/>
    <property type="match status" value="1"/>
</dbReference>
<feature type="compositionally biased region" description="Basic and acidic residues" evidence="5">
    <location>
        <begin position="609"/>
        <end position="623"/>
    </location>
</feature>
<name>A0A814FMA0_9BILA</name>
<comment type="caution">
    <text evidence="9">The sequence shown here is derived from an EMBL/GenBank/DDBJ whole genome shotgun (WGS) entry which is preliminary data.</text>
</comment>
<feature type="region of interest" description="Disordered" evidence="5">
    <location>
        <begin position="962"/>
        <end position="1015"/>
    </location>
</feature>
<dbReference type="PANTHER" id="PTHR46756:SF18">
    <property type="entry name" value="GAS2-LIKE PROTEIN PICKLED EGGS"/>
    <property type="match status" value="1"/>
</dbReference>
<dbReference type="GO" id="GO:0031110">
    <property type="term" value="P:regulation of microtubule polymerization or depolymerization"/>
    <property type="evidence" value="ECO:0007669"/>
    <property type="project" value="TreeGrafter"/>
</dbReference>
<dbReference type="PANTHER" id="PTHR46756">
    <property type="entry name" value="TRANSGELIN"/>
    <property type="match status" value="1"/>
</dbReference>
<feature type="compositionally biased region" description="Low complexity" evidence="5">
    <location>
        <begin position="586"/>
        <end position="597"/>
    </location>
</feature>
<dbReference type="InterPro" id="IPR036534">
    <property type="entry name" value="GAR_dom_sf"/>
</dbReference>
<dbReference type="EMBL" id="CAJOBC010002846">
    <property type="protein sequence ID" value="CAF3754554.1"/>
    <property type="molecule type" value="Genomic_DNA"/>
</dbReference>
<dbReference type="SMART" id="SM00033">
    <property type="entry name" value="CH"/>
    <property type="match status" value="1"/>
</dbReference>
<dbReference type="GO" id="GO:1904825">
    <property type="term" value="P:protein localization to microtubule plus-end"/>
    <property type="evidence" value="ECO:0007669"/>
    <property type="project" value="TreeGrafter"/>
</dbReference>
<feature type="compositionally biased region" description="Polar residues" evidence="5">
    <location>
        <begin position="598"/>
        <end position="608"/>
    </location>
</feature>
<gene>
    <name evidence="9" type="ORF">GPM918_LOCUS12800</name>
    <name evidence="8" type="ORF">OVA965_LOCUS13389</name>
    <name evidence="11" type="ORF">SRO942_LOCUS12800</name>
    <name evidence="10" type="ORF">TMI583_LOCUS13392</name>
</gene>
<dbReference type="GO" id="GO:0005737">
    <property type="term" value="C:cytoplasm"/>
    <property type="evidence" value="ECO:0007669"/>
    <property type="project" value="TreeGrafter"/>
</dbReference>
<feature type="region of interest" description="Disordered" evidence="5">
    <location>
        <begin position="544"/>
        <end position="646"/>
    </location>
</feature>
<dbReference type="GO" id="GO:0001725">
    <property type="term" value="C:stress fiber"/>
    <property type="evidence" value="ECO:0007669"/>
    <property type="project" value="TreeGrafter"/>
</dbReference>
<evidence type="ECO:0000256" key="4">
    <source>
        <dbReference type="ARBA" id="ARBA00038441"/>
    </source>
</evidence>
<protein>
    <submittedName>
        <fullName evidence="9">Uncharacterized protein</fullName>
    </submittedName>
</protein>
<dbReference type="Proteomes" id="UP000682733">
    <property type="component" value="Unassembled WGS sequence"/>
</dbReference>
<dbReference type="PROSITE" id="PS50021">
    <property type="entry name" value="CH"/>
    <property type="match status" value="1"/>
</dbReference>
<keyword evidence="3" id="KW-0206">Cytoskeleton</keyword>
<evidence type="ECO:0000259" key="6">
    <source>
        <dbReference type="PROSITE" id="PS50021"/>
    </source>
</evidence>
<dbReference type="Proteomes" id="UP000663829">
    <property type="component" value="Unassembled WGS sequence"/>
</dbReference>
<dbReference type="GO" id="GO:0035371">
    <property type="term" value="C:microtubule plus-end"/>
    <property type="evidence" value="ECO:0007669"/>
    <property type="project" value="TreeGrafter"/>
</dbReference>
<dbReference type="Gene3D" id="3.30.920.20">
    <property type="entry name" value="Gas2-like domain"/>
    <property type="match status" value="1"/>
</dbReference>
<evidence type="ECO:0000259" key="7">
    <source>
        <dbReference type="PROSITE" id="PS51460"/>
    </source>
</evidence>
<feature type="compositionally biased region" description="Low complexity" evidence="5">
    <location>
        <begin position="322"/>
        <end position="333"/>
    </location>
</feature>
<feature type="domain" description="GAR" evidence="7">
    <location>
        <begin position="341"/>
        <end position="416"/>
    </location>
</feature>
<dbReference type="SMART" id="SM00243">
    <property type="entry name" value="GAS2"/>
    <property type="match status" value="1"/>
</dbReference>
<dbReference type="InterPro" id="IPR036872">
    <property type="entry name" value="CH_dom_sf"/>
</dbReference>
<proteinExistence type="inferred from homology"/>
<feature type="region of interest" description="Disordered" evidence="5">
    <location>
        <begin position="509"/>
        <end position="528"/>
    </location>
</feature>
<evidence type="ECO:0000256" key="1">
    <source>
        <dbReference type="ARBA" id="ARBA00004245"/>
    </source>
</evidence>
<dbReference type="EMBL" id="CAJNOK010005565">
    <property type="protein sequence ID" value="CAF0977157.1"/>
    <property type="molecule type" value="Genomic_DNA"/>
</dbReference>
<dbReference type="Proteomes" id="UP000677228">
    <property type="component" value="Unassembled WGS sequence"/>
</dbReference>
<dbReference type="GO" id="GO:0008017">
    <property type="term" value="F:microtubule binding"/>
    <property type="evidence" value="ECO:0007669"/>
    <property type="project" value="InterPro"/>
</dbReference>
<evidence type="ECO:0000313" key="12">
    <source>
        <dbReference type="Proteomes" id="UP000663829"/>
    </source>
</evidence>
<evidence type="ECO:0000256" key="5">
    <source>
        <dbReference type="SAM" id="MobiDB-lite"/>
    </source>
</evidence>
<dbReference type="EMBL" id="CAJOBA010005571">
    <property type="protein sequence ID" value="CAF3747863.1"/>
    <property type="molecule type" value="Genomic_DNA"/>
</dbReference>